<proteinExistence type="predicted"/>
<accession>A0A0A8YIW2</accession>
<evidence type="ECO:0000256" key="1">
    <source>
        <dbReference type="SAM" id="Phobius"/>
    </source>
</evidence>
<keyword evidence="1" id="KW-0472">Membrane</keyword>
<name>A0A0A8YIW2_ARUDO</name>
<reference evidence="2" key="1">
    <citation type="submission" date="2014-09" db="EMBL/GenBank/DDBJ databases">
        <authorList>
            <person name="Magalhaes I.L.F."/>
            <person name="Oliveira U."/>
            <person name="Santos F.R."/>
            <person name="Vidigal T.H.D.A."/>
            <person name="Brescovit A.D."/>
            <person name="Santos A.J."/>
        </authorList>
    </citation>
    <scope>NUCLEOTIDE SEQUENCE</scope>
    <source>
        <tissue evidence="2">Shoot tissue taken approximately 20 cm above the soil surface</tissue>
    </source>
</reference>
<reference evidence="2" key="2">
    <citation type="journal article" date="2015" name="Data Brief">
        <title>Shoot transcriptome of the giant reed, Arundo donax.</title>
        <authorList>
            <person name="Barrero R.A."/>
            <person name="Guerrero F.D."/>
            <person name="Moolhuijzen P."/>
            <person name="Goolsby J.A."/>
            <person name="Tidwell J."/>
            <person name="Bellgard S.E."/>
            <person name="Bellgard M.I."/>
        </authorList>
    </citation>
    <scope>NUCLEOTIDE SEQUENCE</scope>
    <source>
        <tissue evidence="2">Shoot tissue taken approximately 20 cm above the soil surface</tissue>
    </source>
</reference>
<organism evidence="2">
    <name type="scientific">Arundo donax</name>
    <name type="common">Giant reed</name>
    <name type="synonym">Donax arundinaceus</name>
    <dbReference type="NCBI Taxonomy" id="35708"/>
    <lineage>
        <taxon>Eukaryota</taxon>
        <taxon>Viridiplantae</taxon>
        <taxon>Streptophyta</taxon>
        <taxon>Embryophyta</taxon>
        <taxon>Tracheophyta</taxon>
        <taxon>Spermatophyta</taxon>
        <taxon>Magnoliopsida</taxon>
        <taxon>Liliopsida</taxon>
        <taxon>Poales</taxon>
        <taxon>Poaceae</taxon>
        <taxon>PACMAD clade</taxon>
        <taxon>Arundinoideae</taxon>
        <taxon>Arundineae</taxon>
        <taxon>Arundo</taxon>
    </lineage>
</organism>
<dbReference type="AlphaFoldDB" id="A0A0A8YIW2"/>
<dbReference type="EMBL" id="GBRH01272402">
    <property type="protein sequence ID" value="JAD25493.1"/>
    <property type="molecule type" value="Transcribed_RNA"/>
</dbReference>
<feature type="transmembrane region" description="Helical" evidence="1">
    <location>
        <begin position="6"/>
        <end position="26"/>
    </location>
</feature>
<sequence length="50" mass="5717">MSSSGYYSIQVQFITVRVGALVFAVLHGKILKWIPQFWIDSTVTFCHFHG</sequence>
<protein>
    <submittedName>
        <fullName evidence="2">Uncharacterized protein</fullName>
    </submittedName>
</protein>
<keyword evidence="1" id="KW-0812">Transmembrane</keyword>
<evidence type="ECO:0000313" key="2">
    <source>
        <dbReference type="EMBL" id="JAD25493.1"/>
    </source>
</evidence>
<keyword evidence="1" id="KW-1133">Transmembrane helix</keyword>